<keyword evidence="2" id="KW-1185">Reference proteome</keyword>
<dbReference type="RefSeq" id="WP_101716311.1">
    <property type="nucleotide sequence ID" value="NZ_PJRS01000006.1"/>
</dbReference>
<dbReference type="Proteomes" id="UP000234479">
    <property type="component" value="Unassembled WGS sequence"/>
</dbReference>
<gene>
    <name evidence="1" type="ORF">SGCZBJ_01715</name>
</gene>
<accession>A0A2N5DRL0</accession>
<dbReference type="OrthoDB" id="7190928at2"/>
<evidence type="ECO:0000313" key="2">
    <source>
        <dbReference type="Proteomes" id="UP000234479"/>
    </source>
</evidence>
<dbReference type="EMBL" id="PJRS01000006">
    <property type="protein sequence ID" value="PLR28693.1"/>
    <property type="molecule type" value="Genomic_DNA"/>
</dbReference>
<sequence length="86" mass="9056">MTAPGSCVQSAVVGQAGIGADDAIFRFTISPSQGQWLWRTFERDGRTRAQGLAQSRKHAAALIIHAILRSRAPAAAPTISTPSRAA</sequence>
<proteinExistence type="predicted"/>
<evidence type="ECO:0000313" key="1">
    <source>
        <dbReference type="EMBL" id="PLR28693.1"/>
    </source>
</evidence>
<dbReference type="AlphaFoldDB" id="A0A2N5DRL0"/>
<reference evidence="1 2" key="1">
    <citation type="submission" date="2017-12" db="EMBL/GenBank/DDBJ databases">
        <title>The genome sequence of Caulobacter sp. 410.</title>
        <authorList>
            <person name="Gao J."/>
            <person name="Mao X."/>
            <person name="Sun J."/>
        </authorList>
    </citation>
    <scope>NUCLEOTIDE SEQUENCE [LARGE SCALE GENOMIC DNA]</scope>
    <source>
        <strain evidence="1 2">410</strain>
    </source>
</reference>
<organism evidence="1 2">
    <name type="scientific">Caulobacter zeae</name>
    <dbReference type="NCBI Taxonomy" id="2055137"/>
    <lineage>
        <taxon>Bacteria</taxon>
        <taxon>Pseudomonadati</taxon>
        <taxon>Pseudomonadota</taxon>
        <taxon>Alphaproteobacteria</taxon>
        <taxon>Caulobacterales</taxon>
        <taxon>Caulobacteraceae</taxon>
        <taxon>Caulobacter</taxon>
    </lineage>
</organism>
<evidence type="ECO:0008006" key="3">
    <source>
        <dbReference type="Google" id="ProtNLM"/>
    </source>
</evidence>
<protein>
    <recommendedName>
        <fullName evidence="3">DUF1508 domain-containing protein</fullName>
    </recommendedName>
</protein>
<comment type="caution">
    <text evidence="1">The sequence shown here is derived from an EMBL/GenBank/DDBJ whole genome shotgun (WGS) entry which is preliminary data.</text>
</comment>
<name>A0A2N5DRL0_9CAUL</name>